<feature type="disulfide bond" evidence="6">
    <location>
        <begin position="85"/>
        <end position="97"/>
    </location>
</feature>
<evidence type="ECO:0000256" key="7">
    <source>
        <dbReference type="PROSITE-ProRule" id="PRU00302"/>
    </source>
</evidence>
<dbReference type="PANTHER" id="PTHR24252:SF7">
    <property type="entry name" value="HYALIN"/>
    <property type="match status" value="1"/>
</dbReference>
<dbReference type="InterPro" id="IPR002172">
    <property type="entry name" value="LDrepeatLR_classA_rpt"/>
</dbReference>
<feature type="compositionally biased region" description="Low complexity" evidence="8">
    <location>
        <begin position="139"/>
        <end position="152"/>
    </location>
</feature>
<name>A0AAE1H4R1_9NEOP</name>
<dbReference type="PROSITE" id="PS50923">
    <property type="entry name" value="SUSHI"/>
    <property type="match status" value="1"/>
</dbReference>
<evidence type="ECO:0000256" key="2">
    <source>
        <dbReference type="ARBA" id="ARBA00022525"/>
    </source>
</evidence>
<keyword evidence="5" id="KW-0325">Glycoprotein</keyword>
<dbReference type="InterPro" id="IPR043504">
    <property type="entry name" value="Peptidase_S1_PA_chymotrypsin"/>
</dbReference>
<dbReference type="AlphaFoldDB" id="A0AAE1H4R1"/>
<evidence type="ECO:0000259" key="11">
    <source>
        <dbReference type="PROSITE" id="PS50923"/>
    </source>
</evidence>
<dbReference type="SUPFAM" id="SSF57424">
    <property type="entry name" value="LDL receptor-like module"/>
    <property type="match status" value="4"/>
</dbReference>
<dbReference type="PROSITE" id="PS01209">
    <property type="entry name" value="LDLRA_1"/>
    <property type="match status" value="3"/>
</dbReference>
<dbReference type="SUPFAM" id="SSF57535">
    <property type="entry name" value="Complement control module/SCR domain"/>
    <property type="match status" value="1"/>
</dbReference>
<dbReference type="InterPro" id="IPR018114">
    <property type="entry name" value="TRYPSIN_HIS"/>
</dbReference>
<dbReference type="PANTHER" id="PTHR24252">
    <property type="entry name" value="ACROSIN-RELATED"/>
    <property type="match status" value="1"/>
</dbReference>
<sequence length="749" mass="80177">MARPPHVHVVAFLLASLALLSCWPTDAREWQSAALNRTVRQVWSDCSFRCQSGSCIETDRVCDGKRDCDDGSDETANTCSSNTVCPGLSFHCDYGACVDADARCNGVTDCADGSDEHPRVCNPGHNKGPGQGGQGQGGASNRPGNGNGNRPTGSGGGGNRPPAVGLNNNGAGQSSLNGGCRLDEYRCSNGQCVDKTVVCDGRKDCKDASDETYTQCYSVKCPSYSFRCAYGGCIDRDLRCDGTENCADGSDEQQCEGGGGGQRPPSGTGTGTGVGTAAPRPTPRPTQRPPQTQRPSQQTQRPRPTQAPATGSGAADGPQCRLPARLQGGSYQVEGCADGDRSGPCRGAPNTPVPHSTVLRYTCDPGYQLSADNNFTFCLSGKWEPTPPTCAKICPALISTSVDLECTDREGKPVRCDKGQLPGTRAKLQCKPSYRFPVGAIPDYDAVNCQPDGTWDWPLFKCIPECGVAIGKGQTLIVHGSDANIGDFPWHAGIYDKEQKEGITQVCGGTLVLPNLVVSAAHCFYDDGIEKEMPPSRYKVAVGKYFRDWDARERGAVQKTDVQRIHLPTRYRGKSRNYADDIALVQLTAHVTISAVVMPICMDWLGSTLAGLRKGDVGTVVGWGRTGDRNPSATLLSARLPFVPFDDCINGIPETFRPFITSDKFCAGNINGSSVAKGDSGGGLAFKDSTTQAWFLRGIVSAGVPNSLTYSAFTNVDNHKEWMSQIQEWKGMEKREQIETNFCQNSKIY</sequence>
<dbReference type="Pfam" id="PF00084">
    <property type="entry name" value="Sushi"/>
    <property type="match status" value="2"/>
</dbReference>
<comment type="subcellular location">
    <subcellularLocation>
        <location evidence="1">Secreted</location>
    </subcellularLocation>
</comment>
<dbReference type="InterPro" id="IPR035976">
    <property type="entry name" value="Sushi/SCR/CCP_sf"/>
</dbReference>
<feature type="region of interest" description="Disordered" evidence="8">
    <location>
        <begin position="251"/>
        <end position="324"/>
    </location>
</feature>
<dbReference type="InterPro" id="IPR023415">
    <property type="entry name" value="LDLR_class-A_CS"/>
</dbReference>
<dbReference type="GO" id="GO:0006508">
    <property type="term" value="P:proteolysis"/>
    <property type="evidence" value="ECO:0007669"/>
    <property type="project" value="UniProtKB-KW"/>
</dbReference>
<dbReference type="SMART" id="SM00032">
    <property type="entry name" value="CCP"/>
    <property type="match status" value="1"/>
</dbReference>
<dbReference type="PROSITE" id="PS50068">
    <property type="entry name" value="LDLRA_2"/>
    <property type="match status" value="4"/>
</dbReference>
<feature type="disulfide bond" evidence="6">
    <location>
        <begin position="221"/>
        <end position="233"/>
    </location>
</feature>
<evidence type="ECO:0000313" key="12">
    <source>
        <dbReference type="EMBL" id="KAK3914573.1"/>
    </source>
</evidence>
<feature type="disulfide bond" evidence="6">
    <location>
        <begin position="228"/>
        <end position="246"/>
    </location>
</feature>
<reference evidence="12" key="1">
    <citation type="submission" date="2021-07" db="EMBL/GenBank/DDBJ databases">
        <authorList>
            <person name="Catto M.A."/>
            <person name="Jacobson A."/>
            <person name="Kennedy G."/>
            <person name="Labadie P."/>
            <person name="Hunt B.G."/>
            <person name="Srinivasan R."/>
        </authorList>
    </citation>
    <scope>NUCLEOTIDE SEQUENCE</scope>
    <source>
        <strain evidence="12">PL_HMW_Pooled</strain>
        <tissue evidence="12">Head</tissue>
    </source>
</reference>
<feature type="domain" description="Sushi" evidence="11">
    <location>
        <begin position="334"/>
        <end position="392"/>
    </location>
</feature>
<evidence type="ECO:0000256" key="6">
    <source>
        <dbReference type="PROSITE-ProRule" id="PRU00124"/>
    </source>
</evidence>
<dbReference type="PROSITE" id="PS50240">
    <property type="entry name" value="TRYPSIN_DOM"/>
    <property type="match status" value="1"/>
</dbReference>
<evidence type="ECO:0000313" key="13">
    <source>
        <dbReference type="Proteomes" id="UP001219518"/>
    </source>
</evidence>
<feature type="disulfide bond" evidence="6">
    <location>
        <begin position="50"/>
        <end position="68"/>
    </location>
</feature>
<dbReference type="GO" id="GO:0005576">
    <property type="term" value="C:extracellular region"/>
    <property type="evidence" value="ECO:0007669"/>
    <property type="project" value="UniProtKB-SubCell"/>
</dbReference>
<dbReference type="InterPro" id="IPR036055">
    <property type="entry name" value="LDL_receptor-like_sf"/>
</dbReference>
<protein>
    <submittedName>
        <fullName evidence="12">Modular serine protease</fullName>
    </submittedName>
</protein>
<evidence type="ECO:0000256" key="8">
    <source>
        <dbReference type="SAM" id="MobiDB-lite"/>
    </source>
</evidence>
<keyword evidence="3 9" id="KW-0732">Signal</keyword>
<dbReference type="EMBL" id="JAHWGI010000383">
    <property type="protein sequence ID" value="KAK3914573.1"/>
    <property type="molecule type" value="Genomic_DNA"/>
</dbReference>
<accession>A0AAE1H4R1</accession>
<dbReference type="InterPro" id="IPR000436">
    <property type="entry name" value="Sushi_SCR_CCP_dom"/>
</dbReference>
<evidence type="ECO:0000256" key="1">
    <source>
        <dbReference type="ARBA" id="ARBA00004613"/>
    </source>
</evidence>
<feature type="compositionally biased region" description="Low complexity" evidence="8">
    <location>
        <begin position="289"/>
        <end position="310"/>
    </location>
</feature>
<feature type="disulfide bond" evidence="7">
    <location>
        <begin position="363"/>
        <end position="390"/>
    </location>
</feature>
<keyword evidence="2" id="KW-0964">Secreted</keyword>
<feature type="domain" description="Peptidase S1" evidence="10">
    <location>
        <begin position="477"/>
        <end position="728"/>
    </location>
</feature>
<feature type="region of interest" description="Disordered" evidence="8">
    <location>
        <begin position="121"/>
        <end position="168"/>
    </location>
</feature>
<reference evidence="12" key="2">
    <citation type="journal article" date="2023" name="BMC Genomics">
        <title>Pest status, molecular evolution, and epigenetic factors derived from the genome assembly of Frankliniella fusca, a thysanopteran phytovirus vector.</title>
        <authorList>
            <person name="Catto M.A."/>
            <person name="Labadie P.E."/>
            <person name="Jacobson A.L."/>
            <person name="Kennedy G.G."/>
            <person name="Srinivasan R."/>
            <person name="Hunt B.G."/>
        </authorList>
    </citation>
    <scope>NUCLEOTIDE SEQUENCE</scope>
    <source>
        <strain evidence="12">PL_HMW_Pooled</strain>
    </source>
</reference>
<feature type="compositionally biased region" description="Gly residues" evidence="8">
    <location>
        <begin position="127"/>
        <end position="138"/>
    </location>
</feature>
<evidence type="ECO:0000256" key="3">
    <source>
        <dbReference type="ARBA" id="ARBA00022729"/>
    </source>
</evidence>
<feature type="disulfide bond" evidence="6">
    <location>
        <begin position="240"/>
        <end position="255"/>
    </location>
</feature>
<dbReference type="SMART" id="SM00020">
    <property type="entry name" value="Tryp_SPc"/>
    <property type="match status" value="1"/>
</dbReference>
<feature type="disulfide bond" evidence="6">
    <location>
        <begin position="187"/>
        <end position="205"/>
    </location>
</feature>
<organism evidence="12 13">
    <name type="scientific">Frankliniella fusca</name>
    <dbReference type="NCBI Taxonomy" id="407009"/>
    <lineage>
        <taxon>Eukaryota</taxon>
        <taxon>Metazoa</taxon>
        <taxon>Ecdysozoa</taxon>
        <taxon>Arthropoda</taxon>
        <taxon>Hexapoda</taxon>
        <taxon>Insecta</taxon>
        <taxon>Pterygota</taxon>
        <taxon>Neoptera</taxon>
        <taxon>Paraneoptera</taxon>
        <taxon>Thysanoptera</taxon>
        <taxon>Terebrantia</taxon>
        <taxon>Thripoidea</taxon>
        <taxon>Thripidae</taxon>
        <taxon>Frankliniella</taxon>
    </lineage>
</organism>
<gene>
    <name evidence="12" type="ORF">KUF71_005369</name>
</gene>
<keyword evidence="7" id="KW-0768">Sushi</keyword>
<dbReference type="InterPro" id="IPR009003">
    <property type="entry name" value="Peptidase_S1_PA"/>
</dbReference>
<dbReference type="Pfam" id="PF00089">
    <property type="entry name" value="Trypsin"/>
    <property type="match status" value="1"/>
</dbReference>
<keyword evidence="13" id="KW-1185">Reference proteome</keyword>
<dbReference type="Gene3D" id="2.10.70.10">
    <property type="entry name" value="Complement Module, domain 1"/>
    <property type="match status" value="1"/>
</dbReference>
<dbReference type="SMART" id="SM00192">
    <property type="entry name" value="LDLa"/>
    <property type="match status" value="4"/>
</dbReference>
<dbReference type="PROSITE" id="PS51257">
    <property type="entry name" value="PROKAR_LIPOPROTEIN"/>
    <property type="match status" value="1"/>
</dbReference>
<dbReference type="Gene3D" id="4.10.400.10">
    <property type="entry name" value="Low-density Lipoprotein Receptor"/>
    <property type="match status" value="4"/>
</dbReference>
<dbReference type="Gene3D" id="2.40.10.10">
    <property type="entry name" value="Trypsin-like serine proteases"/>
    <property type="match status" value="1"/>
</dbReference>
<feature type="disulfide bond" evidence="6">
    <location>
        <begin position="92"/>
        <end position="110"/>
    </location>
</feature>
<keyword evidence="12" id="KW-0645">Protease</keyword>
<feature type="signal peptide" evidence="9">
    <location>
        <begin position="1"/>
        <end position="27"/>
    </location>
</feature>
<dbReference type="CDD" id="cd00190">
    <property type="entry name" value="Tryp_SPc"/>
    <property type="match status" value="1"/>
</dbReference>
<comment type="caution">
    <text evidence="7">Lacks conserved residue(s) required for the propagation of feature annotation.</text>
</comment>
<dbReference type="Proteomes" id="UP001219518">
    <property type="component" value="Unassembled WGS sequence"/>
</dbReference>
<dbReference type="GO" id="GO:0004252">
    <property type="term" value="F:serine-type endopeptidase activity"/>
    <property type="evidence" value="ECO:0007669"/>
    <property type="project" value="InterPro"/>
</dbReference>
<dbReference type="CDD" id="cd00112">
    <property type="entry name" value="LDLa"/>
    <property type="match status" value="4"/>
</dbReference>
<dbReference type="InterPro" id="IPR001254">
    <property type="entry name" value="Trypsin_dom"/>
</dbReference>
<feature type="chain" id="PRO_5042250391" evidence="9">
    <location>
        <begin position="28"/>
        <end position="749"/>
    </location>
</feature>
<dbReference type="CDD" id="cd00033">
    <property type="entry name" value="CCP"/>
    <property type="match status" value="1"/>
</dbReference>
<keyword evidence="4 7" id="KW-1015">Disulfide bond</keyword>
<comment type="caution">
    <text evidence="12">The sequence shown here is derived from an EMBL/GenBank/DDBJ whole genome shotgun (WGS) entry which is preliminary data.</text>
</comment>
<feature type="compositionally biased region" description="Gly residues" evidence="8">
    <location>
        <begin position="256"/>
        <end position="274"/>
    </location>
</feature>
<dbReference type="SUPFAM" id="SSF50494">
    <property type="entry name" value="Trypsin-like serine proteases"/>
    <property type="match status" value="1"/>
</dbReference>
<keyword evidence="12" id="KW-0378">Hydrolase</keyword>
<evidence type="ECO:0000256" key="5">
    <source>
        <dbReference type="ARBA" id="ARBA00023180"/>
    </source>
</evidence>
<dbReference type="PROSITE" id="PS00134">
    <property type="entry name" value="TRYPSIN_HIS"/>
    <property type="match status" value="1"/>
</dbReference>
<dbReference type="Pfam" id="PF00057">
    <property type="entry name" value="Ldl_recept_a"/>
    <property type="match status" value="4"/>
</dbReference>
<dbReference type="FunFam" id="2.40.10.10:FF:000054">
    <property type="entry name" value="Complement C1r subcomponent"/>
    <property type="match status" value="1"/>
</dbReference>
<dbReference type="PRINTS" id="PR00261">
    <property type="entry name" value="LDLRECEPTOR"/>
</dbReference>
<proteinExistence type="predicted"/>
<feature type="disulfide bond" evidence="6">
    <location>
        <begin position="180"/>
        <end position="192"/>
    </location>
</feature>
<evidence type="ECO:0000259" key="10">
    <source>
        <dbReference type="PROSITE" id="PS50240"/>
    </source>
</evidence>
<evidence type="ECO:0000256" key="4">
    <source>
        <dbReference type="ARBA" id="ARBA00023157"/>
    </source>
</evidence>
<evidence type="ECO:0000256" key="9">
    <source>
        <dbReference type="SAM" id="SignalP"/>
    </source>
</evidence>